<sequence length="42" mass="4511">MLTLMLTAGPNVAVPPQQPYGYSYTTAPGYGQPPQQSFGYSM</sequence>
<proteinExistence type="predicted"/>
<reference evidence="1" key="1">
    <citation type="submission" date="2025-08" db="UniProtKB">
        <authorList>
            <consortium name="Ensembl"/>
        </authorList>
    </citation>
    <scope>IDENTIFICATION</scope>
</reference>
<evidence type="ECO:0000313" key="2">
    <source>
        <dbReference type="Proteomes" id="UP000261620"/>
    </source>
</evidence>
<reference evidence="1" key="2">
    <citation type="submission" date="2025-09" db="UniProtKB">
        <authorList>
            <consortium name="Ensembl"/>
        </authorList>
    </citation>
    <scope>IDENTIFICATION</scope>
</reference>
<name>A0A3Q3W3R6_MOLML</name>
<evidence type="ECO:0000313" key="1">
    <source>
        <dbReference type="Ensembl" id="ENSMMOP00000006292.1"/>
    </source>
</evidence>
<dbReference type="AlphaFoldDB" id="A0A3Q3W3R6"/>
<dbReference type="STRING" id="94237.ENSMMOP00000006292"/>
<protein>
    <submittedName>
        <fullName evidence="1">Uncharacterized protein</fullName>
    </submittedName>
</protein>
<keyword evidence="2" id="KW-1185">Reference proteome</keyword>
<organism evidence="1 2">
    <name type="scientific">Mola mola</name>
    <name type="common">Ocean sunfish</name>
    <name type="synonym">Tetraodon mola</name>
    <dbReference type="NCBI Taxonomy" id="94237"/>
    <lineage>
        <taxon>Eukaryota</taxon>
        <taxon>Metazoa</taxon>
        <taxon>Chordata</taxon>
        <taxon>Craniata</taxon>
        <taxon>Vertebrata</taxon>
        <taxon>Euteleostomi</taxon>
        <taxon>Actinopterygii</taxon>
        <taxon>Neopterygii</taxon>
        <taxon>Teleostei</taxon>
        <taxon>Neoteleostei</taxon>
        <taxon>Acanthomorphata</taxon>
        <taxon>Eupercaria</taxon>
        <taxon>Tetraodontiformes</taxon>
        <taxon>Molidae</taxon>
        <taxon>Mola</taxon>
    </lineage>
</organism>
<accession>A0A3Q3W3R6</accession>
<dbReference type="Ensembl" id="ENSMMOT00000006404.1">
    <property type="protein sequence ID" value="ENSMMOP00000006292.1"/>
    <property type="gene ID" value="ENSMMOG00000004920.1"/>
</dbReference>
<dbReference type="Proteomes" id="UP000261620">
    <property type="component" value="Unplaced"/>
</dbReference>